<evidence type="ECO:0000313" key="9">
    <source>
        <dbReference type="EMBL" id="MBB2995392.1"/>
    </source>
</evidence>
<dbReference type="Pfam" id="PF04542">
    <property type="entry name" value="Sigma70_r2"/>
    <property type="match status" value="1"/>
</dbReference>
<dbReference type="Proteomes" id="UP000523000">
    <property type="component" value="Unassembled WGS sequence"/>
</dbReference>
<dbReference type="InterPro" id="IPR007627">
    <property type="entry name" value="RNA_pol_sigma70_r2"/>
</dbReference>
<dbReference type="EMBL" id="JACHVS010000001">
    <property type="protein sequence ID" value="MBB2995392.1"/>
    <property type="molecule type" value="Genomic_DNA"/>
</dbReference>
<name>A0A839QQ63_9MICC</name>
<feature type="domain" description="RNA polymerase sigma-70 region 2" evidence="7">
    <location>
        <begin position="33"/>
        <end position="100"/>
    </location>
</feature>
<dbReference type="Gene3D" id="1.10.1740.10">
    <property type="match status" value="1"/>
</dbReference>
<gene>
    <name evidence="9" type="ORF">E9229_001583</name>
</gene>
<dbReference type="RefSeq" id="WP_246380419.1">
    <property type="nucleotide sequence ID" value="NZ_BAABGK010000090.1"/>
</dbReference>
<keyword evidence="2" id="KW-0805">Transcription regulation</keyword>
<evidence type="ECO:0000256" key="6">
    <source>
        <dbReference type="SAM" id="MobiDB-lite"/>
    </source>
</evidence>
<evidence type="ECO:0000256" key="1">
    <source>
        <dbReference type="ARBA" id="ARBA00010641"/>
    </source>
</evidence>
<evidence type="ECO:0000256" key="2">
    <source>
        <dbReference type="ARBA" id="ARBA00023015"/>
    </source>
</evidence>
<evidence type="ECO:0000256" key="5">
    <source>
        <dbReference type="ARBA" id="ARBA00023163"/>
    </source>
</evidence>
<keyword evidence="4" id="KW-0238">DNA-binding</keyword>
<evidence type="ECO:0000256" key="3">
    <source>
        <dbReference type="ARBA" id="ARBA00023082"/>
    </source>
</evidence>
<dbReference type="PANTHER" id="PTHR43133">
    <property type="entry name" value="RNA POLYMERASE ECF-TYPE SIGMA FACTO"/>
    <property type="match status" value="1"/>
</dbReference>
<protein>
    <submittedName>
        <fullName evidence="9">RNA polymerase sigma-70 factor (ECF subfamily)</fullName>
    </submittedName>
</protein>
<evidence type="ECO:0000259" key="8">
    <source>
        <dbReference type="Pfam" id="PF08281"/>
    </source>
</evidence>
<dbReference type="GO" id="GO:0016987">
    <property type="term" value="F:sigma factor activity"/>
    <property type="evidence" value="ECO:0007669"/>
    <property type="project" value="UniProtKB-KW"/>
</dbReference>
<evidence type="ECO:0000256" key="4">
    <source>
        <dbReference type="ARBA" id="ARBA00023125"/>
    </source>
</evidence>
<dbReference type="InterPro" id="IPR039425">
    <property type="entry name" value="RNA_pol_sigma-70-like"/>
</dbReference>
<dbReference type="GO" id="GO:0006352">
    <property type="term" value="P:DNA-templated transcription initiation"/>
    <property type="evidence" value="ECO:0007669"/>
    <property type="project" value="InterPro"/>
</dbReference>
<dbReference type="Gene3D" id="1.10.10.10">
    <property type="entry name" value="Winged helix-like DNA-binding domain superfamily/Winged helix DNA-binding domain"/>
    <property type="match status" value="1"/>
</dbReference>
<keyword evidence="3" id="KW-0731">Sigma factor</keyword>
<comment type="similarity">
    <text evidence="1">Belongs to the sigma-70 factor family. ECF subfamily.</text>
</comment>
<evidence type="ECO:0000313" key="10">
    <source>
        <dbReference type="Proteomes" id="UP000523000"/>
    </source>
</evidence>
<proteinExistence type="inferred from homology"/>
<dbReference type="CDD" id="cd06171">
    <property type="entry name" value="Sigma70_r4"/>
    <property type="match status" value="1"/>
</dbReference>
<feature type="domain" description="RNA polymerase sigma factor 70 region 4 type 2" evidence="8">
    <location>
        <begin position="128"/>
        <end position="180"/>
    </location>
</feature>
<evidence type="ECO:0000259" key="7">
    <source>
        <dbReference type="Pfam" id="PF04542"/>
    </source>
</evidence>
<dbReference type="InterPro" id="IPR013324">
    <property type="entry name" value="RNA_pol_sigma_r3/r4-like"/>
</dbReference>
<dbReference type="Pfam" id="PF08281">
    <property type="entry name" value="Sigma70_r4_2"/>
    <property type="match status" value="1"/>
</dbReference>
<dbReference type="InterPro" id="IPR013249">
    <property type="entry name" value="RNA_pol_sigma70_r4_t2"/>
</dbReference>
<comment type="caution">
    <text evidence="9">The sequence shown here is derived from an EMBL/GenBank/DDBJ whole genome shotgun (WGS) entry which is preliminary data.</text>
</comment>
<sequence length="188" mass="21094">MPGPPPPTDLGHADDRTLAGRAADGDTSAFEHLVRRYSPMMRAYATRLLPSNNEVDDVVQEAFITAWEKLATLEDCGAVRSWMMKIVSHKSMDRIRAHKKETQLDDDELPAPESASPSGITQENSQLEALSMALSELPAPQRRCWVMKELGQFSYEEMADELELPVSTVRGLLARARMNLIPRMEAWK</sequence>
<accession>A0A839QQ63</accession>
<dbReference type="NCBIfam" id="TIGR02937">
    <property type="entry name" value="sigma70-ECF"/>
    <property type="match status" value="1"/>
</dbReference>
<dbReference type="GO" id="GO:0003677">
    <property type="term" value="F:DNA binding"/>
    <property type="evidence" value="ECO:0007669"/>
    <property type="project" value="UniProtKB-KW"/>
</dbReference>
<dbReference type="SUPFAM" id="SSF88659">
    <property type="entry name" value="Sigma3 and sigma4 domains of RNA polymerase sigma factors"/>
    <property type="match status" value="1"/>
</dbReference>
<dbReference type="InterPro" id="IPR036388">
    <property type="entry name" value="WH-like_DNA-bd_sf"/>
</dbReference>
<keyword evidence="10" id="KW-1185">Reference proteome</keyword>
<dbReference type="PANTHER" id="PTHR43133:SF8">
    <property type="entry name" value="RNA POLYMERASE SIGMA FACTOR HI_1459-RELATED"/>
    <property type="match status" value="1"/>
</dbReference>
<dbReference type="InterPro" id="IPR014284">
    <property type="entry name" value="RNA_pol_sigma-70_dom"/>
</dbReference>
<dbReference type="AlphaFoldDB" id="A0A839QQ63"/>
<dbReference type="SUPFAM" id="SSF88946">
    <property type="entry name" value="Sigma2 domain of RNA polymerase sigma factors"/>
    <property type="match status" value="1"/>
</dbReference>
<dbReference type="InterPro" id="IPR013325">
    <property type="entry name" value="RNA_pol_sigma_r2"/>
</dbReference>
<organism evidence="9 10">
    <name type="scientific">Paeniglutamicibacter cryotolerans</name>
    <dbReference type="NCBI Taxonomy" id="670079"/>
    <lineage>
        <taxon>Bacteria</taxon>
        <taxon>Bacillati</taxon>
        <taxon>Actinomycetota</taxon>
        <taxon>Actinomycetes</taxon>
        <taxon>Micrococcales</taxon>
        <taxon>Micrococcaceae</taxon>
        <taxon>Paeniglutamicibacter</taxon>
    </lineage>
</organism>
<feature type="region of interest" description="Disordered" evidence="6">
    <location>
        <begin position="100"/>
        <end position="123"/>
    </location>
</feature>
<reference evidence="9 10" key="1">
    <citation type="submission" date="2020-08" db="EMBL/GenBank/DDBJ databases">
        <title>Sequencing the genomes of 1000 actinobacteria strains.</title>
        <authorList>
            <person name="Klenk H.-P."/>
        </authorList>
    </citation>
    <scope>NUCLEOTIDE SEQUENCE [LARGE SCALE GENOMIC DNA]</scope>
    <source>
        <strain evidence="9 10">DSM 22826</strain>
    </source>
</reference>
<keyword evidence="5" id="KW-0804">Transcription</keyword>